<dbReference type="PROSITE" id="PS60000">
    <property type="entry name" value="CHITOSANASE_46_80"/>
    <property type="match status" value="1"/>
</dbReference>
<keyword evidence="3" id="KW-1133">Transmembrane helix</keyword>
<evidence type="ECO:0000256" key="3">
    <source>
        <dbReference type="SAM" id="Phobius"/>
    </source>
</evidence>
<keyword evidence="1" id="KW-0378">Hydrolase</keyword>
<sequence>MRRNTRGVWTVATAAGAVAGIAVLAVLVIPDAEQPTAPAGLAATATVASSPATQTPSASVTAVASQRPSGTPSPRPAASRRPVARAGLDDPKLKDVAMQLVSSAENSSLNWRAQYRYLEDIGDGRGYTGGIIGFCSGTGDMLELVELYSRRKPSNALAGYLGALRRVNGSPSHAGLDPGFPAAWAAAAGDKVFQQAQNEVRDAMYFDPAVARAKSDGLRALGQFIYYDAIVMHGPGNDPVSFGGIRAAALKRARPPAQGGDETAYLNAFLDARVAAMRTESAHEDTSRVDTAQRVFLKAGNFDLALPLRWKVYGDAFSITG</sequence>
<evidence type="ECO:0000313" key="5">
    <source>
        <dbReference type="Proteomes" id="UP001596392"/>
    </source>
</evidence>
<organism evidence="4 5">
    <name type="scientific">Catellatospora aurea</name>
    <dbReference type="NCBI Taxonomy" id="1337874"/>
    <lineage>
        <taxon>Bacteria</taxon>
        <taxon>Bacillati</taxon>
        <taxon>Actinomycetota</taxon>
        <taxon>Actinomycetes</taxon>
        <taxon>Micromonosporales</taxon>
        <taxon>Micromonosporaceae</taxon>
        <taxon>Catellatospora</taxon>
    </lineage>
</organism>
<keyword evidence="3" id="KW-0472">Membrane</keyword>
<comment type="subcellular location">
    <subcellularLocation>
        <location evidence="1">Secreted</location>
    </subcellularLocation>
</comment>
<dbReference type="InterPro" id="IPR023099">
    <property type="entry name" value="Glyco_hydro_46_N"/>
</dbReference>
<dbReference type="CDD" id="cd00978">
    <property type="entry name" value="chitosanase_GH46"/>
    <property type="match status" value="1"/>
</dbReference>
<dbReference type="InterPro" id="IPR023346">
    <property type="entry name" value="Lysozyme-like_dom_sf"/>
</dbReference>
<protein>
    <recommendedName>
        <fullName evidence="1">Chitosanase</fullName>
        <ecNumber evidence="1">3.2.1.132</ecNumber>
    </recommendedName>
</protein>
<dbReference type="SUPFAM" id="SSF53955">
    <property type="entry name" value="Lysozyme-like"/>
    <property type="match status" value="1"/>
</dbReference>
<comment type="catalytic activity">
    <reaction evidence="1">
        <text>Endohydrolysis of beta-(1-&gt;4)-linkages between D-glucosamine residues in a partly acetylated chitosan.</text>
        <dbReference type="EC" id="3.2.1.132"/>
    </reaction>
</comment>
<comment type="similarity">
    <text evidence="1">Belongs to the glycosyl hydrolase 46 family.</text>
</comment>
<feature type="transmembrane region" description="Helical" evidence="3">
    <location>
        <begin position="7"/>
        <end position="29"/>
    </location>
</feature>
<keyword evidence="5" id="KW-1185">Reference proteome</keyword>
<reference evidence="5" key="1">
    <citation type="journal article" date="2019" name="Int. J. Syst. Evol. Microbiol.">
        <title>The Global Catalogue of Microorganisms (GCM) 10K type strain sequencing project: providing services to taxonomists for standard genome sequencing and annotation.</title>
        <authorList>
            <consortium name="The Broad Institute Genomics Platform"/>
            <consortium name="The Broad Institute Genome Sequencing Center for Infectious Disease"/>
            <person name="Wu L."/>
            <person name="Ma J."/>
        </authorList>
    </citation>
    <scope>NUCLEOTIDE SEQUENCE [LARGE SCALE GENOMIC DNA]</scope>
    <source>
        <strain evidence="5">CGMCC 1.9106</strain>
    </source>
</reference>
<dbReference type="EMBL" id="JBHTAC010000056">
    <property type="protein sequence ID" value="MFC7247446.1"/>
    <property type="molecule type" value="Genomic_DNA"/>
</dbReference>
<keyword evidence="1" id="KW-0964">Secreted</keyword>
<comment type="caution">
    <text evidence="4">The sequence shown here is derived from an EMBL/GenBank/DDBJ whole genome shotgun (WGS) entry which is preliminary data.</text>
</comment>
<keyword evidence="3" id="KW-0812">Transmembrane</keyword>
<evidence type="ECO:0000256" key="2">
    <source>
        <dbReference type="SAM" id="MobiDB-lite"/>
    </source>
</evidence>
<dbReference type="RefSeq" id="WP_376810180.1">
    <property type="nucleotide sequence ID" value="NZ_JBHTAC010000056.1"/>
</dbReference>
<dbReference type="EC" id="3.2.1.132" evidence="1"/>
<dbReference type="Gene3D" id="3.30.386.10">
    <property type="entry name" value="Chitosanase, subunit A, domain 2"/>
    <property type="match status" value="1"/>
</dbReference>
<keyword evidence="1" id="KW-0326">Glycosidase</keyword>
<evidence type="ECO:0000256" key="1">
    <source>
        <dbReference type="PIRNR" id="PIRNR036551"/>
    </source>
</evidence>
<dbReference type="Proteomes" id="UP001596392">
    <property type="component" value="Unassembled WGS sequence"/>
</dbReference>
<dbReference type="InterPro" id="IPR000400">
    <property type="entry name" value="Glyco_hydro_46"/>
</dbReference>
<dbReference type="PIRSF" id="PIRSF036551">
    <property type="entry name" value="Chitosanase"/>
    <property type="match status" value="1"/>
</dbReference>
<comment type="function">
    <text evidence="1">Aids in the defense against invading fungal pathogens by degrading their cell wall chitosan.</text>
</comment>
<dbReference type="Pfam" id="PF01374">
    <property type="entry name" value="Glyco_hydro_46"/>
    <property type="match status" value="1"/>
</dbReference>
<gene>
    <name evidence="4" type="ORF">ACFQO7_33720</name>
</gene>
<proteinExistence type="inferred from homology"/>
<dbReference type="Gene3D" id="1.20.141.10">
    <property type="entry name" value="Chitosanase, subunit A, domain 1"/>
    <property type="match status" value="1"/>
</dbReference>
<feature type="region of interest" description="Disordered" evidence="2">
    <location>
        <begin position="50"/>
        <end position="84"/>
    </location>
</feature>
<name>A0ABW2H9U9_9ACTN</name>
<accession>A0ABW2H9U9</accession>
<evidence type="ECO:0000313" key="4">
    <source>
        <dbReference type="EMBL" id="MFC7247446.1"/>
    </source>
</evidence>